<dbReference type="PANTHER" id="PTHR43201">
    <property type="entry name" value="ACYL-COA SYNTHETASE"/>
    <property type="match status" value="1"/>
</dbReference>
<dbReference type="RefSeq" id="WP_118931517.1">
    <property type="nucleotide sequence ID" value="NZ_CP061008.1"/>
</dbReference>
<dbReference type="PROSITE" id="PS00455">
    <property type="entry name" value="AMP_BINDING"/>
    <property type="match status" value="1"/>
</dbReference>
<dbReference type="Gene3D" id="3.30.300.30">
    <property type="match status" value="1"/>
</dbReference>
<dbReference type="EMBL" id="QVXO01000002">
    <property type="protein sequence ID" value="RPJ93545.1"/>
    <property type="molecule type" value="Genomic_DNA"/>
</dbReference>
<name>A0A424WJU6_ALCXX</name>
<accession>A0A424WJU6</accession>
<dbReference type="OrthoDB" id="9766486at2"/>
<comment type="caution">
    <text evidence="5">The sequence shown here is derived from an EMBL/GenBank/DDBJ whole genome shotgun (WGS) entry which is preliminary data.</text>
</comment>
<dbReference type="InterPro" id="IPR020845">
    <property type="entry name" value="AMP-binding_CS"/>
</dbReference>
<dbReference type="InterPro" id="IPR045851">
    <property type="entry name" value="AMP-bd_C_sf"/>
</dbReference>
<evidence type="ECO:0000256" key="1">
    <source>
        <dbReference type="ARBA" id="ARBA00006432"/>
    </source>
</evidence>
<proteinExistence type="inferred from homology"/>
<dbReference type="InterPro" id="IPR025110">
    <property type="entry name" value="AMP-bd_C"/>
</dbReference>
<evidence type="ECO:0000259" key="3">
    <source>
        <dbReference type="Pfam" id="PF00501"/>
    </source>
</evidence>
<dbReference type="Gene3D" id="3.40.50.980">
    <property type="match status" value="2"/>
</dbReference>
<dbReference type="SUPFAM" id="SSF56801">
    <property type="entry name" value="Acetyl-CoA synthetase-like"/>
    <property type="match status" value="1"/>
</dbReference>
<dbReference type="Pfam" id="PF00501">
    <property type="entry name" value="AMP-binding"/>
    <property type="match status" value="1"/>
</dbReference>
<dbReference type="InterPro" id="IPR000873">
    <property type="entry name" value="AMP-dep_synth/lig_dom"/>
</dbReference>
<dbReference type="FunFam" id="3.30.300.30:FF:000008">
    <property type="entry name" value="2,3-dihydroxybenzoate-AMP ligase"/>
    <property type="match status" value="1"/>
</dbReference>
<dbReference type="Pfam" id="PF13193">
    <property type="entry name" value="AMP-binding_C"/>
    <property type="match status" value="1"/>
</dbReference>
<reference evidence="5 6" key="1">
    <citation type="submission" date="2018-08" db="EMBL/GenBank/DDBJ databases">
        <title>Achromobacter xylosoxidans Genome sequencing and assembly.</title>
        <authorList>
            <person name="Wang R."/>
            <person name="Rensing C."/>
            <person name="Li Y."/>
        </authorList>
    </citation>
    <scope>NUCLEOTIDE SEQUENCE [LARGE SCALE GENOMIC DNA]</scope>
    <source>
        <strain evidence="5 6">GD003A</strain>
    </source>
</reference>
<comment type="similarity">
    <text evidence="1">Belongs to the ATP-dependent AMP-binding enzyme family.</text>
</comment>
<dbReference type="GO" id="GO:0006631">
    <property type="term" value="P:fatty acid metabolic process"/>
    <property type="evidence" value="ECO:0007669"/>
    <property type="project" value="TreeGrafter"/>
</dbReference>
<evidence type="ECO:0000313" key="5">
    <source>
        <dbReference type="EMBL" id="RPJ93545.1"/>
    </source>
</evidence>
<protein>
    <submittedName>
        <fullName evidence="5">Cyclohexanecarboxylate-CoA ligase</fullName>
    </submittedName>
</protein>
<keyword evidence="2 5" id="KW-0436">Ligase</keyword>
<feature type="domain" description="AMP-dependent synthetase/ligase" evidence="3">
    <location>
        <begin position="39"/>
        <end position="401"/>
    </location>
</feature>
<dbReference type="AlphaFoldDB" id="A0A424WJU6"/>
<dbReference type="GO" id="GO:0031956">
    <property type="term" value="F:medium-chain fatty acid-CoA ligase activity"/>
    <property type="evidence" value="ECO:0007669"/>
    <property type="project" value="TreeGrafter"/>
</dbReference>
<dbReference type="PANTHER" id="PTHR43201:SF5">
    <property type="entry name" value="MEDIUM-CHAIN ACYL-COA LIGASE ACSF2, MITOCHONDRIAL"/>
    <property type="match status" value="1"/>
</dbReference>
<dbReference type="Gene3D" id="2.30.38.10">
    <property type="entry name" value="Luciferase, Domain 3"/>
    <property type="match status" value="1"/>
</dbReference>
<evidence type="ECO:0000259" key="4">
    <source>
        <dbReference type="Pfam" id="PF13193"/>
    </source>
</evidence>
<dbReference type="Proteomes" id="UP000285324">
    <property type="component" value="Unassembled WGS sequence"/>
</dbReference>
<organism evidence="5 6">
    <name type="scientific">Alcaligenes xylosoxydans xylosoxydans</name>
    <name type="common">Achromobacter xylosoxidans</name>
    <dbReference type="NCBI Taxonomy" id="85698"/>
    <lineage>
        <taxon>Bacteria</taxon>
        <taxon>Pseudomonadati</taxon>
        <taxon>Pseudomonadota</taxon>
        <taxon>Betaproteobacteria</taxon>
        <taxon>Burkholderiales</taxon>
        <taxon>Alcaligenaceae</taxon>
        <taxon>Achromobacter</taxon>
    </lineage>
</organism>
<feature type="domain" description="AMP-binding enzyme C-terminal" evidence="4">
    <location>
        <begin position="452"/>
        <end position="528"/>
    </location>
</feature>
<evidence type="ECO:0000256" key="2">
    <source>
        <dbReference type="ARBA" id="ARBA00022598"/>
    </source>
</evidence>
<sequence length="553" mass="60546">MHTDGSGWQTRLGPDMAARYAGDGRWQNIPLAESAGQCARDYPDRTAVADDSGGLTFQQLWNQALRLAATLRDHGLQPGSVVSFQLPNWRETLVINLACAIGRFVCNPIVPIYRDAELSFILANSKARVLFIPDRFRSIDYLEMIQRLRPNLPHLEHVVLVRAEADGVASYASWVDRPAPLEPFTRADPDAVKLLLYTSGTTGNPKGVLHSHNTLRAEVQAVTDFWGLSRDDVLLMPSPVTHITGYLYALELPFLQGTKTVLMERWEASAALDAIQRHQASFSIGATPFLVELVAEVDRRGIQLPSLRLYGSGGAPVPPEVVKRAYAVLPNCKTFRIYGSSEAPTISLGIAQGDPAEWGAKTDGLIFNHEVRIVDPASGVPLATGLAGEITARGPEVMLGYTDPSDTEAAFDADGYFHTGDLGYIDENGYITVTGRMKDLIIRGGENISPKEIEDLLHQHPAIQEAAVVAFPHARMGETPCAYVVLRPGRELDFPGLLAYLESARLARQKFPERMFVVDDLPRTATGKVLKHVLKARAATEDCQDAPRLLAQA</sequence>
<evidence type="ECO:0000313" key="6">
    <source>
        <dbReference type="Proteomes" id="UP000285324"/>
    </source>
</evidence>
<gene>
    <name evidence="5" type="ORF">DY367_01965</name>
</gene>